<gene>
    <name evidence="3" type="ORF">MNBD_GAMMA01-928</name>
</gene>
<dbReference type="AlphaFoldDB" id="A0A3B0VMQ2"/>
<protein>
    <submittedName>
        <fullName evidence="3">Free methionine-(R)-sulfoxide reductase, contains GAF domain</fullName>
    </submittedName>
</protein>
<dbReference type="FunFam" id="3.30.450.40:FF:000008">
    <property type="entry name" value="GAF domain-containing proteins"/>
    <property type="match status" value="1"/>
</dbReference>
<proteinExistence type="inferred from homology"/>
<dbReference type="SUPFAM" id="SSF55781">
    <property type="entry name" value="GAF domain-like"/>
    <property type="match status" value="1"/>
</dbReference>
<dbReference type="InterPro" id="IPR029016">
    <property type="entry name" value="GAF-like_dom_sf"/>
</dbReference>
<evidence type="ECO:0000259" key="2">
    <source>
        <dbReference type="Pfam" id="PF01590"/>
    </source>
</evidence>
<dbReference type="EMBL" id="UOEW01000266">
    <property type="protein sequence ID" value="VAW40352.1"/>
    <property type="molecule type" value="Genomic_DNA"/>
</dbReference>
<dbReference type="GO" id="GO:0005829">
    <property type="term" value="C:cytosol"/>
    <property type="evidence" value="ECO:0007669"/>
    <property type="project" value="TreeGrafter"/>
</dbReference>
<reference evidence="3" key="1">
    <citation type="submission" date="2018-06" db="EMBL/GenBank/DDBJ databases">
        <authorList>
            <person name="Zhirakovskaya E."/>
        </authorList>
    </citation>
    <scope>NUCLEOTIDE SEQUENCE</scope>
</reference>
<dbReference type="PANTHER" id="PTHR21021">
    <property type="entry name" value="GAF/PUTATIVE CYTOSKELETAL PROTEIN"/>
    <property type="match status" value="1"/>
</dbReference>
<dbReference type="InterPro" id="IPR000614">
    <property type="entry name" value="FRMsr_CS"/>
</dbReference>
<dbReference type="Pfam" id="PF01590">
    <property type="entry name" value="GAF"/>
    <property type="match status" value="1"/>
</dbReference>
<feature type="domain" description="GAF" evidence="2">
    <location>
        <begin position="45"/>
        <end position="138"/>
    </location>
</feature>
<evidence type="ECO:0000313" key="3">
    <source>
        <dbReference type="EMBL" id="VAW40352.1"/>
    </source>
</evidence>
<dbReference type="PANTHER" id="PTHR21021:SF15">
    <property type="entry name" value="FREE METHIONINE-R-SULFOXIDE REDUCTASE"/>
    <property type="match status" value="1"/>
</dbReference>
<accession>A0A3B0VMQ2</accession>
<organism evidence="3">
    <name type="scientific">hydrothermal vent metagenome</name>
    <dbReference type="NCBI Taxonomy" id="652676"/>
    <lineage>
        <taxon>unclassified sequences</taxon>
        <taxon>metagenomes</taxon>
        <taxon>ecological metagenomes</taxon>
    </lineage>
</organism>
<dbReference type="PROSITE" id="PS01320">
    <property type="entry name" value="UPF0067"/>
    <property type="match status" value="1"/>
</dbReference>
<comment type="similarity">
    <text evidence="1">Belongs to the free Met sulfoxide reductase family.</text>
</comment>
<name>A0A3B0VMQ2_9ZZZZ</name>
<dbReference type="InterPro" id="IPR003018">
    <property type="entry name" value="GAF"/>
</dbReference>
<evidence type="ECO:0000256" key="1">
    <source>
        <dbReference type="ARBA" id="ARBA00038454"/>
    </source>
</evidence>
<sequence>MSYKPKFYQLLKQQAEGLLYGESNLIANAANLGSLLYHILEDVNWVGFYFHQDNELVLGPFQGQVACTRIALGQGVCGTAFSCNKTLRIADVHAFKGHIACDSASNSELVIPLNVNNKTIGVLDIDSPAFDRFDEYDQKGCEEIVKILLNSIEI</sequence>
<dbReference type="GO" id="GO:0033745">
    <property type="term" value="F:L-methionine-(R)-S-oxide reductase activity"/>
    <property type="evidence" value="ECO:0007669"/>
    <property type="project" value="TreeGrafter"/>
</dbReference>
<dbReference type="Gene3D" id="3.30.450.40">
    <property type="match status" value="1"/>
</dbReference>
<dbReference type="InterPro" id="IPR051330">
    <property type="entry name" value="Phosphatase_reg/MetRdx"/>
</dbReference>